<dbReference type="OrthoDB" id="261426at2759"/>
<dbReference type="GO" id="GO:0009086">
    <property type="term" value="P:methionine biosynthetic process"/>
    <property type="evidence" value="ECO:0007669"/>
    <property type="project" value="TreeGrafter"/>
</dbReference>
<dbReference type="PANTHER" id="PTHR46015:SF1">
    <property type="entry name" value="HOMOCYSTEINE S-METHYLTRANSFERASE-LIKE ISOFORM 1"/>
    <property type="match status" value="1"/>
</dbReference>
<dbReference type="InterPro" id="IPR003726">
    <property type="entry name" value="HCY_dom"/>
</dbReference>
<feature type="domain" description="Hcy-binding" evidence="6">
    <location>
        <begin position="9"/>
        <end position="146"/>
    </location>
</feature>
<evidence type="ECO:0000313" key="8">
    <source>
        <dbReference type="Proteomes" id="UP000094527"/>
    </source>
</evidence>
<keyword evidence="1 7" id="KW-0489">Methyltransferase</keyword>
<evidence type="ECO:0000256" key="4">
    <source>
        <dbReference type="ARBA" id="ARBA00022833"/>
    </source>
</evidence>
<dbReference type="GO" id="GO:0033528">
    <property type="term" value="P:S-methylmethionine cycle"/>
    <property type="evidence" value="ECO:0007669"/>
    <property type="project" value="TreeGrafter"/>
</dbReference>
<gene>
    <name evidence="7" type="ORF">Ocin01_18255</name>
</gene>
<keyword evidence="2 7" id="KW-0808">Transferase</keyword>
<reference evidence="7 8" key="1">
    <citation type="journal article" date="2016" name="Genome Biol. Evol.">
        <title>Gene Family Evolution Reflects Adaptation to Soil Environmental Stressors in the Genome of the Collembolan Orchesella cincta.</title>
        <authorList>
            <person name="Faddeeva-Vakhrusheva A."/>
            <person name="Derks M.F."/>
            <person name="Anvar S.Y."/>
            <person name="Agamennone V."/>
            <person name="Suring W."/>
            <person name="Smit S."/>
            <person name="van Straalen N.M."/>
            <person name="Roelofs D."/>
        </authorList>
    </citation>
    <scope>NUCLEOTIDE SEQUENCE [LARGE SCALE GENOMIC DNA]</scope>
    <source>
        <tissue evidence="7">Mixed pool</tissue>
    </source>
</reference>
<comment type="pathway">
    <text evidence="5">Amino-acid biosynthesis; L-methionine biosynthesis via de novo pathway.</text>
</comment>
<protein>
    <submittedName>
        <fullName evidence="7">Homocysteine S-methyltransferase 1</fullName>
    </submittedName>
</protein>
<dbReference type="InterPro" id="IPR036589">
    <property type="entry name" value="HCY_dom_sf"/>
</dbReference>
<name>A0A1D2M616_ORCCI</name>
<keyword evidence="3" id="KW-0479">Metal-binding</keyword>
<dbReference type="GO" id="GO:0032259">
    <property type="term" value="P:methylation"/>
    <property type="evidence" value="ECO:0007669"/>
    <property type="project" value="UniProtKB-KW"/>
</dbReference>
<comment type="caution">
    <text evidence="7">The sequence shown here is derived from an EMBL/GenBank/DDBJ whole genome shotgun (WGS) entry which is preliminary data.</text>
</comment>
<organism evidence="7 8">
    <name type="scientific">Orchesella cincta</name>
    <name type="common">Springtail</name>
    <name type="synonym">Podura cincta</name>
    <dbReference type="NCBI Taxonomy" id="48709"/>
    <lineage>
        <taxon>Eukaryota</taxon>
        <taxon>Metazoa</taxon>
        <taxon>Ecdysozoa</taxon>
        <taxon>Arthropoda</taxon>
        <taxon>Hexapoda</taxon>
        <taxon>Collembola</taxon>
        <taxon>Entomobryomorpha</taxon>
        <taxon>Entomobryoidea</taxon>
        <taxon>Orchesellidae</taxon>
        <taxon>Orchesellinae</taxon>
        <taxon>Orchesella</taxon>
    </lineage>
</organism>
<accession>A0A1D2M616</accession>
<dbReference type="Gene3D" id="3.20.20.330">
    <property type="entry name" value="Homocysteine-binding-like domain"/>
    <property type="match status" value="1"/>
</dbReference>
<evidence type="ECO:0000259" key="6">
    <source>
        <dbReference type="Pfam" id="PF02574"/>
    </source>
</evidence>
<dbReference type="AlphaFoldDB" id="A0A1D2M616"/>
<evidence type="ECO:0000313" key="7">
    <source>
        <dbReference type="EMBL" id="ODM88427.1"/>
    </source>
</evidence>
<evidence type="ECO:0000256" key="5">
    <source>
        <dbReference type="ARBA" id="ARBA00034478"/>
    </source>
</evidence>
<dbReference type="InterPro" id="IPR051486">
    <property type="entry name" value="Hcy_S-methyltransferase"/>
</dbReference>
<dbReference type="GO" id="GO:0008898">
    <property type="term" value="F:S-adenosylmethionine-homocysteine S-methyltransferase activity"/>
    <property type="evidence" value="ECO:0007669"/>
    <property type="project" value="TreeGrafter"/>
</dbReference>
<dbReference type="STRING" id="48709.A0A1D2M616"/>
<evidence type="ECO:0000256" key="1">
    <source>
        <dbReference type="ARBA" id="ARBA00022603"/>
    </source>
</evidence>
<evidence type="ECO:0000256" key="3">
    <source>
        <dbReference type="ARBA" id="ARBA00022723"/>
    </source>
</evidence>
<dbReference type="Pfam" id="PF02574">
    <property type="entry name" value="S-methyl_trans"/>
    <property type="match status" value="1"/>
</dbReference>
<proteinExistence type="predicted"/>
<dbReference type="PANTHER" id="PTHR46015">
    <property type="entry name" value="ZGC:172121"/>
    <property type="match status" value="1"/>
</dbReference>
<dbReference type="GO" id="GO:0046872">
    <property type="term" value="F:metal ion binding"/>
    <property type="evidence" value="ECO:0007669"/>
    <property type="project" value="UniProtKB-KW"/>
</dbReference>
<dbReference type="Proteomes" id="UP000094527">
    <property type="component" value="Unassembled WGS sequence"/>
</dbReference>
<sequence>MARNTLAIYMDKVTEADIIDMHSKRLEVLINSNVDILAIETMRSLAEVEMILRFLQSRNVNVKVLDLFQSTGKLREEEVENDPSRTAYGDYVTDAFQTVSKYSNVFGFGTNCVNRKKCEYISEVSSQAKAEAASDIRLIVYPNVGQTWISDKGKTQKQC</sequence>
<keyword evidence="4" id="KW-0862">Zinc</keyword>
<evidence type="ECO:0000256" key="2">
    <source>
        <dbReference type="ARBA" id="ARBA00022679"/>
    </source>
</evidence>
<keyword evidence="8" id="KW-1185">Reference proteome</keyword>
<dbReference type="EMBL" id="LJIJ01003613">
    <property type="protein sequence ID" value="ODM88427.1"/>
    <property type="molecule type" value="Genomic_DNA"/>
</dbReference>
<dbReference type="SUPFAM" id="SSF82282">
    <property type="entry name" value="Homocysteine S-methyltransferase"/>
    <property type="match status" value="1"/>
</dbReference>